<keyword evidence="8" id="KW-1185">Reference proteome</keyword>
<proteinExistence type="predicted"/>
<dbReference type="PANTHER" id="PTHR33931">
    <property type="entry name" value="HOLIN-LIKE PROTEIN CIDA-RELATED"/>
    <property type="match status" value="1"/>
</dbReference>
<evidence type="ECO:0000313" key="8">
    <source>
        <dbReference type="Proteomes" id="UP000198964"/>
    </source>
</evidence>
<dbReference type="STRING" id="655355.SAMN05216283_110122"/>
<comment type="subcellular location">
    <subcellularLocation>
        <location evidence="1">Cell membrane</location>
        <topology evidence="1">Multi-pass membrane protein</topology>
    </subcellularLocation>
</comment>
<reference evidence="7 8" key="1">
    <citation type="submission" date="2016-10" db="EMBL/GenBank/DDBJ databases">
        <authorList>
            <person name="de Groot N.N."/>
        </authorList>
    </citation>
    <scope>NUCLEOTIDE SEQUENCE [LARGE SCALE GENOMIC DNA]</scope>
    <source>
        <strain evidence="7 8">CGMCC 1.9156</strain>
    </source>
</reference>
<feature type="transmembrane region" description="Helical" evidence="6">
    <location>
        <begin position="26"/>
        <end position="47"/>
    </location>
</feature>
<dbReference type="Pfam" id="PF03788">
    <property type="entry name" value="LrgA"/>
    <property type="match status" value="1"/>
</dbReference>
<evidence type="ECO:0000256" key="5">
    <source>
        <dbReference type="ARBA" id="ARBA00023136"/>
    </source>
</evidence>
<dbReference type="AlphaFoldDB" id="A0A1I2K2E6"/>
<dbReference type="EMBL" id="FONW01000010">
    <property type="protein sequence ID" value="SFF60563.1"/>
    <property type="molecule type" value="Genomic_DNA"/>
</dbReference>
<protein>
    <submittedName>
        <fullName evidence="7">Holin-like protein</fullName>
    </submittedName>
</protein>
<feature type="transmembrane region" description="Helical" evidence="6">
    <location>
        <begin position="85"/>
        <end position="111"/>
    </location>
</feature>
<evidence type="ECO:0000256" key="1">
    <source>
        <dbReference type="ARBA" id="ARBA00004651"/>
    </source>
</evidence>
<dbReference type="RefSeq" id="WP_093920985.1">
    <property type="nucleotide sequence ID" value="NZ_FONW01000010.1"/>
</dbReference>
<organism evidence="7 8">
    <name type="scientific">Sunxiuqinia elliptica</name>
    <dbReference type="NCBI Taxonomy" id="655355"/>
    <lineage>
        <taxon>Bacteria</taxon>
        <taxon>Pseudomonadati</taxon>
        <taxon>Bacteroidota</taxon>
        <taxon>Bacteroidia</taxon>
        <taxon>Marinilabiliales</taxon>
        <taxon>Prolixibacteraceae</taxon>
        <taxon>Sunxiuqinia</taxon>
    </lineage>
</organism>
<keyword evidence="2" id="KW-1003">Cell membrane</keyword>
<evidence type="ECO:0000256" key="2">
    <source>
        <dbReference type="ARBA" id="ARBA00022475"/>
    </source>
</evidence>
<dbReference type="GO" id="GO:0005886">
    <property type="term" value="C:plasma membrane"/>
    <property type="evidence" value="ECO:0007669"/>
    <property type="project" value="UniProtKB-SubCell"/>
</dbReference>
<dbReference type="InterPro" id="IPR005538">
    <property type="entry name" value="LrgA/CidA"/>
</dbReference>
<name>A0A1I2K2E6_9BACT</name>
<sequence length="122" mass="13444">MKVFKQLLILLGINFAGELISHYLQLPIPGSITGMILLLVLLLTGVIKEKQIAETADFFLKNMGFFFIPAGVGVMVSYQALEGRYVQTIVAILASTLIVMAVTSLVTQFLIKQREKRNGISD</sequence>
<dbReference type="Proteomes" id="UP000198964">
    <property type="component" value="Unassembled WGS sequence"/>
</dbReference>
<keyword evidence="4 6" id="KW-1133">Transmembrane helix</keyword>
<evidence type="ECO:0000256" key="3">
    <source>
        <dbReference type="ARBA" id="ARBA00022692"/>
    </source>
</evidence>
<gene>
    <name evidence="7" type="ORF">SAMN05216283_110122</name>
</gene>
<evidence type="ECO:0000256" key="4">
    <source>
        <dbReference type="ARBA" id="ARBA00022989"/>
    </source>
</evidence>
<keyword evidence="3 6" id="KW-0812">Transmembrane</keyword>
<evidence type="ECO:0000256" key="6">
    <source>
        <dbReference type="SAM" id="Phobius"/>
    </source>
</evidence>
<evidence type="ECO:0000313" key="7">
    <source>
        <dbReference type="EMBL" id="SFF60563.1"/>
    </source>
</evidence>
<feature type="transmembrane region" description="Helical" evidence="6">
    <location>
        <begin position="59"/>
        <end position="79"/>
    </location>
</feature>
<keyword evidence="5 6" id="KW-0472">Membrane</keyword>
<accession>A0A1I2K2E6</accession>
<dbReference type="PANTHER" id="PTHR33931:SF2">
    <property type="entry name" value="HOLIN-LIKE PROTEIN CIDA"/>
    <property type="match status" value="1"/>
</dbReference>